<dbReference type="InterPro" id="IPR010730">
    <property type="entry name" value="HET"/>
</dbReference>
<sequence length="626" mass="73353">MIRLLNIFTLEPREWLGDDVPPYVIASHRWLEGEARYQELADKDGSDTPGFRKVRAFCEFIRSLPDCSGFQWLWIDTVCIDKTNSVELSEAINSMFRWYQRAYLCIAYIWDVTTGQIPQDQDNIHHALQESDWFKRGWTLQELLAPDVVMFTDRDWRVIGHKGTHKPDRVPQKLLRGPPLNQHLSEITKIAEEVLWNYAASKDFSFRKKRTWLDNRFTTRDEDHAYCMLGIFGVSMSPIYGERRRRAWQRLEEEARRYELRQRHDDTQSEVSFVENAFKSGTDSIAHPHSRHDVLAETTRSSQPAKEQSHDTKILALQDQLLRAEAEKSALALELRAANKSARRALSDSEQLTSQLSELEFNHAEQRSRYHDLEQENTRAWTLVDTERWKRQAAEQAIQDQRLEYETNQQHVEDQSRRIKELEQELLEQLRVRKDMEESSAKAYAAVTQETAWRKRAEQQLARDRSGLSAPEAKITSLERGLVDKDAAIKTEQDARRKMEQELIDAMRALENTEKARKALEEDVVKLQPLPDRLKAPVRFKDAIGRKFSFPWHLCKSWNDMEKLIKKSFLSVEGPVRQYVNEGKYDLTGPDGEIVLPTVWDSIIRPDWSITMHLWPRHEEDKKTLT</sequence>
<evidence type="ECO:0000313" key="4">
    <source>
        <dbReference type="EMBL" id="KXT01708.1"/>
    </source>
</evidence>
<dbReference type="AlphaFoldDB" id="A0A139HGY0"/>
<feature type="domain" description="Heterokaryon incompatibility" evidence="2">
    <location>
        <begin position="23"/>
        <end position="109"/>
    </location>
</feature>
<keyword evidence="5" id="KW-1185">Reference proteome</keyword>
<accession>A0A139HGY0</accession>
<dbReference type="Pfam" id="PF06985">
    <property type="entry name" value="HET"/>
    <property type="match status" value="1"/>
</dbReference>
<keyword evidence="1" id="KW-0175">Coiled coil</keyword>
<feature type="coiled-coil region" evidence="1">
    <location>
        <begin position="405"/>
        <end position="439"/>
    </location>
</feature>
<dbReference type="OrthoDB" id="20872at2759"/>
<proteinExistence type="predicted"/>
<dbReference type="STRING" id="321146.A0A139HGY0"/>
<feature type="domain" description="Ubiquitin-like" evidence="3">
    <location>
        <begin position="535"/>
        <end position="617"/>
    </location>
</feature>
<dbReference type="Pfam" id="PF22893">
    <property type="entry name" value="ULD_2"/>
    <property type="match status" value="1"/>
</dbReference>
<dbReference type="PANTHER" id="PTHR10622">
    <property type="entry name" value="HET DOMAIN-CONTAINING PROTEIN"/>
    <property type="match status" value="1"/>
</dbReference>
<dbReference type="Proteomes" id="UP000070133">
    <property type="component" value="Unassembled WGS sequence"/>
</dbReference>
<organism evidence="4 5">
    <name type="scientific">Pseudocercospora eumusae</name>
    <dbReference type="NCBI Taxonomy" id="321146"/>
    <lineage>
        <taxon>Eukaryota</taxon>
        <taxon>Fungi</taxon>
        <taxon>Dikarya</taxon>
        <taxon>Ascomycota</taxon>
        <taxon>Pezizomycotina</taxon>
        <taxon>Dothideomycetes</taxon>
        <taxon>Dothideomycetidae</taxon>
        <taxon>Mycosphaerellales</taxon>
        <taxon>Mycosphaerellaceae</taxon>
        <taxon>Pseudocercospora</taxon>
    </lineage>
</organism>
<dbReference type="PANTHER" id="PTHR10622:SF10">
    <property type="entry name" value="HET DOMAIN-CONTAINING PROTEIN"/>
    <property type="match status" value="1"/>
</dbReference>
<evidence type="ECO:0000313" key="5">
    <source>
        <dbReference type="Proteomes" id="UP000070133"/>
    </source>
</evidence>
<name>A0A139HGY0_9PEZI</name>
<evidence type="ECO:0000256" key="1">
    <source>
        <dbReference type="SAM" id="Coils"/>
    </source>
</evidence>
<dbReference type="EMBL" id="LFZN01000051">
    <property type="protein sequence ID" value="KXT01708.1"/>
    <property type="molecule type" value="Genomic_DNA"/>
</dbReference>
<comment type="caution">
    <text evidence="4">The sequence shown here is derived from an EMBL/GenBank/DDBJ whole genome shotgun (WGS) entry which is preliminary data.</text>
</comment>
<protein>
    <submittedName>
        <fullName evidence="4">Uncharacterized protein</fullName>
    </submittedName>
</protein>
<gene>
    <name evidence="4" type="ORF">AC578_2793</name>
</gene>
<evidence type="ECO:0000259" key="2">
    <source>
        <dbReference type="Pfam" id="PF06985"/>
    </source>
</evidence>
<feature type="coiled-coil region" evidence="1">
    <location>
        <begin position="489"/>
        <end position="523"/>
    </location>
</feature>
<feature type="coiled-coil region" evidence="1">
    <location>
        <begin position="314"/>
        <end position="376"/>
    </location>
</feature>
<evidence type="ECO:0000259" key="3">
    <source>
        <dbReference type="Pfam" id="PF22893"/>
    </source>
</evidence>
<dbReference type="InterPro" id="IPR054464">
    <property type="entry name" value="ULD_fung"/>
</dbReference>
<reference evidence="4 5" key="1">
    <citation type="submission" date="2015-07" db="EMBL/GenBank/DDBJ databases">
        <title>Comparative genomics of the Sigatoka disease complex on banana suggests a link between parallel evolutionary changes in Pseudocercospora fijiensis and Pseudocercospora eumusae and increased virulence on the banana host.</title>
        <authorList>
            <person name="Chang T.-C."/>
            <person name="Salvucci A."/>
            <person name="Crous P.W."/>
            <person name="Stergiopoulos I."/>
        </authorList>
    </citation>
    <scope>NUCLEOTIDE SEQUENCE [LARGE SCALE GENOMIC DNA]</scope>
    <source>
        <strain evidence="4 5">CBS 114824</strain>
    </source>
</reference>